<protein>
    <submittedName>
        <fullName evidence="4">Cystatin domain-containing protein</fullName>
    </submittedName>
</protein>
<accession>A0A0N5BHP9</accession>
<organism evidence="3 4">
    <name type="scientific">Strongyloides papillosus</name>
    <name type="common">Intestinal threadworm</name>
    <dbReference type="NCBI Taxonomy" id="174720"/>
    <lineage>
        <taxon>Eukaryota</taxon>
        <taxon>Metazoa</taxon>
        <taxon>Ecdysozoa</taxon>
        <taxon>Nematoda</taxon>
        <taxon>Chromadorea</taxon>
        <taxon>Rhabditida</taxon>
        <taxon>Tylenchina</taxon>
        <taxon>Panagrolaimomorpha</taxon>
        <taxon>Strongyloidoidea</taxon>
        <taxon>Strongyloididae</taxon>
        <taxon>Strongyloides</taxon>
    </lineage>
</organism>
<proteinExistence type="predicted"/>
<evidence type="ECO:0000313" key="4">
    <source>
        <dbReference type="WBParaSite" id="SPAL_0000548600.1"/>
    </source>
</evidence>
<reference evidence="4" key="1">
    <citation type="submission" date="2017-02" db="UniProtKB">
        <authorList>
            <consortium name="WormBaseParasite"/>
        </authorList>
    </citation>
    <scope>IDENTIFICATION</scope>
</reference>
<evidence type="ECO:0000313" key="3">
    <source>
        <dbReference type="Proteomes" id="UP000046392"/>
    </source>
</evidence>
<evidence type="ECO:0000256" key="2">
    <source>
        <dbReference type="SAM" id="SignalP"/>
    </source>
</evidence>
<keyword evidence="3" id="KW-1185">Reference proteome</keyword>
<dbReference type="WBParaSite" id="SPAL_0000548600.1">
    <property type="protein sequence ID" value="SPAL_0000548600.1"/>
    <property type="gene ID" value="SPAL_0000548600"/>
</dbReference>
<evidence type="ECO:0000256" key="1">
    <source>
        <dbReference type="SAM" id="MobiDB-lite"/>
    </source>
</evidence>
<feature type="compositionally biased region" description="Basic residues" evidence="1">
    <location>
        <begin position="145"/>
        <end position="158"/>
    </location>
</feature>
<feature type="signal peptide" evidence="2">
    <location>
        <begin position="1"/>
        <end position="18"/>
    </location>
</feature>
<feature type="region of interest" description="Disordered" evidence="1">
    <location>
        <begin position="124"/>
        <end position="158"/>
    </location>
</feature>
<dbReference type="Proteomes" id="UP000046392">
    <property type="component" value="Unplaced"/>
</dbReference>
<sequence>MKFLISFSILVIATFVSITETRVQIEETRRLHLEKWLTYHKDHGRCVRIAIKAARQYDKTFHTKYKFTKIRTVEKLSYGPFKLRIFFTACTKTCKNKKSHRCRRRCHLFRATFEKDDYGKEKISVKNLNHEQGTGKKPIKSEKKPAKKHHGGKKFRRE</sequence>
<dbReference type="AlphaFoldDB" id="A0A0N5BHP9"/>
<name>A0A0N5BHP9_STREA</name>
<keyword evidence="2" id="KW-0732">Signal</keyword>
<feature type="chain" id="PRO_5005894622" evidence="2">
    <location>
        <begin position="19"/>
        <end position="158"/>
    </location>
</feature>